<keyword evidence="2" id="KW-1185">Reference proteome</keyword>
<dbReference type="Proteomes" id="UP000249748">
    <property type="component" value="Unassembled WGS sequence"/>
</dbReference>
<accession>A0ACD1IW50</accession>
<sequence length="318" mass="34534">MYAPDTQEFDLSPGRQAGTACMKPSLSQLPSSRATQLRVSWHWVCHCWPTASGGINVSKPASKSPPPPACQRGLPDDQNPSRAGVELSFDKHPPVRSSTAHPLCRDLTIGPVPYHPSRARASVGASVGGLAGQQEDSSDSQPQHEGKAPLLPSFIPIEHPRGIPAGTLEQRLSARIPTEPDWNRRPVQWKTSNLDIDAALLTGTLSRLVQRKVDAAHSPPLGHLVVMRFRLLVTGHHGLRCPLLGSIGLEIGHRAGMMMGGDDDNRGHRSFSLTTIHSPREVSEEDKRGEGSYCEKARAYGPQSSDRLPGRAHTRFDV</sequence>
<evidence type="ECO:0000313" key="2">
    <source>
        <dbReference type="Proteomes" id="UP000249748"/>
    </source>
</evidence>
<organism evidence="1 2">
    <name type="scientific">Aspergillus costaricaensis CBS 115574</name>
    <dbReference type="NCBI Taxonomy" id="1448317"/>
    <lineage>
        <taxon>Eukaryota</taxon>
        <taxon>Fungi</taxon>
        <taxon>Dikarya</taxon>
        <taxon>Ascomycota</taxon>
        <taxon>Pezizomycotina</taxon>
        <taxon>Eurotiomycetes</taxon>
        <taxon>Eurotiomycetidae</taxon>
        <taxon>Eurotiales</taxon>
        <taxon>Aspergillaceae</taxon>
        <taxon>Aspergillus</taxon>
        <taxon>Aspergillus subgen. Circumdati</taxon>
    </lineage>
</organism>
<protein>
    <submittedName>
        <fullName evidence="1">Uncharacterized protein</fullName>
    </submittedName>
</protein>
<proteinExistence type="predicted"/>
<dbReference type="EMBL" id="KZ824535">
    <property type="protein sequence ID" value="RAK94701.1"/>
    <property type="molecule type" value="Genomic_DNA"/>
</dbReference>
<name>A0ACD1IW50_9EURO</name>
<reference evidence="1" key="1">
    <citation type="submission" date="2018-02" db="EMBL/GenBank/DDBJ databases">
        <title>The genomes of Aspergillus section Nigri reveals drivers in fungal speciation.</title>
        <authorList>
            <consortium name="DOE Joint Genome Institute"/>
            <person name="Vesth T.C."/>
            <person name="Nybo J."/>
            <person name="Theobald S."/>
            <person name="Brandl J."/>
            <person name="Frisvad J.C."/>
            <person name="Nielsen K.F."/>
            <person name="Lyhne E.K."/>
            <person name="Kogle M.E."/>
            <person name="Kuo A."/>
            <person name="Riley R."/>
            <person name="Clum A."/>
            <person name="Nolan M."/>
            <person name="Lipzen A."/>
            <person name="Salamov A."/>
            <person name="Henrissat B."/>
            <person name="Wiebenga A."/>
            <person name="De vries R.P."/>
            <person name="Grigoriev I.V."/>
            <person name="Mortensen U.H."/>
            <person name="Andersen M.R."/>
            <person name="Baker S.E."/>
        </authorList>
    </citation>
    <scope>NUCLEOTIDE SEQUENCE</scope>
    <source>
        <strain evidence="1">CBS 115574</strain>
    </source>
</reference>
<evidence type="ECO:0000313" key="1">
    <source>
        <dbReference type="EMBL" id="RAK94701.1"/>
    </source>
</evidence>
<gene>
    <name evidence="1" type="ORF">BO79DRAFT_223750</name>
</gene>